<evidence type="ECO:0000313" key="2">
    <source>
        <dbReference type="Proteomes" id="UP000321204"/>
    </source>
</evidence>
<name>A0A5B8UFY9_9BACT</name>
<protein>
    <submittedName>
        <fullName evidence="1">SAM-dependent methyltransferase</fullName>
    </submittedName>
</protein>
<dbReference type="Gene3D" id="3.40.50.150">
    <property type="entry name" value="Vaccinia Virus protein VP39"/>
    <property type="match status" value="1"/>
</dbReference>
<dbReference type="RefSeq" id="WP_146782847.1">
    <property type="nucleotide sequence ID" value="NZ_BAABIO010000006.1"/>
</dbReference>
<evidence type="ECO:0000313" key="1">
    <source>
        <dbReference type="EMBL" id="QEC55010.1"/>
    </source>
</evidence>
<keyword evidence="1" id="KW-0808">Transferase</keyword>
<dbReference type="OrthoDB" id="9765084at2"/>
<organism evidence="1 2">
    <name type="scientific">Flavisolibacter ginsenosidimutans</name>
    <dbReference type="NCBI Taxonomy" id="661481"/>
    <lineage>
        <taxon>Bacteria</taxon>
        <taxon>Pseudomonadati</taxon>
        <taxon>Bacteroidota</taxon>
        <taxon>Chitinophagia</taxon>
        <taxon>Chitinophagales</taxon>
        <taxon>Chitinophagaceae</taxon>
        <taxon>Flavisolibacter</taxon>
    </lineage>
</organism>
<dbReference type="GO" id="GO:0008168">
    <property type="term" value="F:methyltransferase activity"/>
    <property type="evidence" value="ECO:0007669"/>
    <property type="project" value="UniProtKB-KW"/>
</dbReference>
<dbReference type="KEGG" id="fgg:FSB75_03525"/>
<keyword evidence="2" id="KW-1185">Reference proteome</keyword>
<keyword evidence="1" id="KW-0489">Methyltransferase</keyword>
<dbReference type="InterPro" id="IPR029063">
    <property type="entry name" value="SAM-dependent_MTases_sf"/>
</dbReference>
<dbReference type="Proteomes" id="UP000321204">
    <property type="component" value="Chromosome"/>
</dbReference>
<dbReference type="EMBL" id="CP042433">
    <property type="protein sequence ID" value="QEC55010.1"/>
    <property type="molecule type" value="Genomic_DNA"/>
</dbReference>
<sequence length="458" mass="52756">MNEDKPQRHPSSYRDPSGFVFTYQNQLYRQVNKCFSADFETFVRSGLYQSLVDQKFLIPHKVVPQNFTGDEAWFATLKPERIERISYPYEWSFSMLKDAALLTLQLALKALEKDMILKDASPYNVQFYKGRAVFIDTLSFENYKEGEPWIAYRQFCENFLAPLSLMHYVGLPLQGLFLAYPDGIPLLLAKKLLPFKSKLNALLYLHLHLHASLSAKEVKQERKTILSKQKLINLLKGLQSLVSSFRFDKYENVWGKYYEEAETRPGYLDEKKTVISSWLSNLADAKSVIDIGGNKGEFSLLAATPERTVICADGEHHAIERLYQQTKEQSITNVLPLCIDFTNPSPAIGVNNKERSSFFERASSDLAMALALVHHLAIGKNISFDLIAEMCAQLGKTLIIEFVTREDEKVQLLLRYKKDIYDWYTEENFQAAFSKHFKVIERRLLTTSSRILYLMKGL</sequence>
<dbReference type="AlphaFoldDB" id="A0A5B8UFY9"/>
<reference evidence="1 2" key="1">
    <citation type="journal article" date="2015" name="Int. J. Syst. Evol. Microbiol.">
        <title>Flavisolibacter ginsenosidimutans sp. nov., with ginsenoside-converting activity isolated from soil used for cultivating ginseng.</title>
        <authorList>
            <person name="Zhao Y."/>
            <person name="Liu Q."/>
            <person name="Kang M.S."/>
            <person name="Jin F."/>
            <person name="Yu H."/>
            <person name="Im W.T."/>
        </authorList>
    </citation>
    <scope>NUCLEOTIDE SEQUENCE [LARGE SCALE GENOMIC DNA]</scope>
    <source>
        <strain evidence="1 2">Gsoil 636</strain>
    </source>
</reference>
<accession>A0A5B8UFY9</accession>
<proteinExistence type="predicted"/>
<dbReference type="SUPFAM" id="SSF53335">
    <property type="entry name" value="S-adenosyl-L-methionine-dependent methyltransferases"/>
    <property type="match status" value="1"/>
</dbReference>
<dbReference type="GO" id="GO:0032259">
    <property type="term" value="P:methylation"/>
    <property type="evidence" value="ECO:0007669"/>
    <property type="project" value="UniProtKB-KW"/>
</dbReference>
<gene>
    <name evidence="1" type="ORF">FSB75_03525</name>
</gene>